<dbReference type="Proteomes" id="UP000215914">
    <property type="component" value="Chromosome 3"/>
</dbReference>
<name>A0A251VDJ7_HELAN</name>
<evidence type="ECO:0000313" key="4">
    <source>
        <dbReference type="Proteomes" id="UP000215914"/>
    </source>
</evidence>
<reference evidence="3" key="2">
    <citation type="submission" date="2017-02" db="EMBL/GenBank/DDBJ databases">
        <title>Sunflower complete genome.</title>
        <authorList>
            <person name="Langlade N."/>
            <person name="Munos S."/>
        </authorList>
    </citation>
    <scope>NUCLEOTIDE SEQUENCE [LARGE SCALE GENOMIC DNA]</scope>
    <source>
        <tissue evidence="3">Leaves</tissue>
    </source>
</reference>
<keyword evidence="1" id="KW-0472">Membrane</keyword>
<dbReference type="InParanoid" id="A0A251VDJ7"/>
<evidence type="ECO:0000256" key="1">
    <source>
        <dbReference type="SAM" id="Phobius"/>
    </source>
</evidence>
<evidence type="ECO:0000313" key="2">
    <source>
        <dbReference type="EMBL" id="KAF5816682.1"/>
    </source>
</evidence>
<keyword evidence="1" id="KW-0812">Transmembrane</keyword>
<dbReference type="EMBL" id="CM007892">
    <property type="protein sequence ID" value="OTG32992.1"/>
    <property type="molecule type" value="Genomic_DNA"/>
</dbReference>
<protein>
    <submittedName>
        <fullName evidence="3">Uncharacterized protein</fullName>
    </submittedName>
</protein>
<dbReference type="Gramene" id="mRNA:HanXRQr2_Chr03g0136961">
    <property type="protein sequence ID" value="mRNA:HanXRQr2_Chr03g0136961"/>
    <property type="gene ID" value="HanXRQr2_Chr03g0136961"/>
</dbReference>
<proteinExistence type="predicted"/>
<feature type="transmembrane region" description="Helical" evidence="1">
    <location>
        <begin position="45"/>
        <end position="69"/>
    </location>
</feature>
<accession>A0A251VDJ7</accession>
<sequence>MVYIKKIRLKCGKLALRPKNLPGPWPCQSLTKNRPCLRLLQKKKLLGLSSSFTMFTTVLLSSLDVSFVYGDGAFRYGVITCETN</sequence>
<reference evidence="2" key="3">
    <citation type="submission" date="2020-06" db="EMBL/GenBank/DDBJ databases">
        <title>Helianthus annuus Genome sequencing and assembly Release 2.</title>
        <authorList>
            <person name="Gouzy J."/>
            <person name="Langlade N."/>
            <person name="Munos S."/>
        </authorList>
    </citation>
    <scope>NUCLEOTIDE SEQUENCE</scope>
    <source>
        <tissue evidence="2">Leaves</tissue>
    </source>
</reference>
<organism evidence="3 4">
    <name type="scientific">Helianthus annuus</name>
    <name type="common">Common sunflower</name>
    <dbReference type="NCBI Taxonomy" id="4232"/>
    <lineage>
        <taxon>Eukaryota</taxon>
        <taxon>Viridiplantae</taxon>
        <taxon>Streptophyta</taxon>
        <taxon>Embryophyta</taxon>
        <taxon>Tracheophyta</taxon>
        <taxon>Spermatophyta</taxon>
        <taxon>Magnoliopsida</taxon>
        <taxon>eudicotyledons</taxon>
        <taxon>Gunneridae</taxon>
        <taxon>Pentapetalae</taxon>
        <taxon>asterids</taxon>
        <taxon>campanulids</taxon>
        <taxon>Asterales</taxon>
        <taxon>Asteraceae</taxon>
        <taxon>Asteroideae</taxon>
        <taxon>Heliantheae alliance</taxon>
        <taxon>Heliantheae</taxon>
        <taxon>Helianthus</taxon>
    </lineage>
</organism>
<dbReference type="AlphaFoldDB" id="A0A251VDJ7"/>
<reference evidence="2 4" key="1">
    <citation type="journal article" date="2017" name="Nature">
        <title>The sunflower genome provides insights into oil metabolism, flowering and Asterid evolution.</title>
        <authorList>
            <person name="Badouin H."/>
            <person name="Gouzy J."/>
            <person name="Grassa C.J."/>
            <person name="Murat F."/>
            <person name="Staton S.E."/>
            <person name="Cottret L."/>
            <person name="Lelandais-Briere C."/>
            <person name="Owens G.L."/>
            <person name="Carrere S."/>
            <person name="Mayjonade B."/>
            <person name="Legrand L."/>
            <person name="Gill N."/>
            <person name="Kane N.C."/>
            <person name="Bowers J.E."/>
            <person name="Hubner S."/>
            <person name="Bellec A."/>
            <person name="Berard A."/>
            <person name="Berges H."/>
            <person name="Blanchet N."/>
            <person name="Boniface M.C."/>
            <person name="Brunel D."/>
            <person name="Catrice O."/>
            <person name="Chaidir N."/>
            <person name="Claudel C."/>
            <person name="Donnadieu C."/>
            <person name="Faraut T."/>
            <person name="Fievet G."/>
            <person name="Helmstetter N."/>
            <person name="King M."/>
            <person name="Knapp S.J."/>
            <person name="Lai Z."/>
            <person name="Le Paslier M.C."/>
            <person name="Lippi Y."/>
            <person name="Lorenzon L."/>
            <person name="Mandel J.R."/>
            <person name="Marage G."/>
            <person name="Marchand G."/>
            <person name="Marquand E."/>
            <person name="Bret-Mestries E."/>
            <person name="Morien E."/>
            <person name="Nambeesan S."/>
            <person name="Nguyen T."/>
            <person name="Pegot-Espagnet P."/>
            <person name="Pouilly N."/>
            <person name="Raftis F."/>
            <person name="Sallet E."/>
            <person name="Schiex T."/>
            <person name="Thomas J."/>
            <person name="Vandecasteele C."/>
            <person name="Vares D."/>
            <person name="Vear F."/>
            <person name="Vautrin S."/>
            <person name="Crespi M."/>
            <person name="Mangin B."/>
            <person name="Burke J.M."/>
            <person name="Salse J."/>
            <person name="Munos S."/>
            <person name="Vincourt P."/>
            <person name="Rieseberg L.H."/>
            <person name="Langlade N.B."/>
        </authorList>
    </citation>
    <scope>NUCLEOTIDE SEQUENCE [LARGE SCALE GENOMIC DNA]</scope>
    <source>
        <strain evidence="4">cv. SF193</strain>
        <tissue evidence="2">Leaves</tissue>
    </source>
</reference>
<keyword evidence="1" id="KW-1133">Transmembrane helix</keyword>
<keyword evidence="4" id="KW-1185">Reference proteome</keyword>
<evidence type="ECO:0000313" key="3">
    <source>
        <dbReference type="EMBL" id="OTG32992.1"/>
    </source>
</evidence>
<gene>
    <name evidence="3" type="ORF">HannXRQ_Chr03g0092651</name>
    <name evidence="2" type="ORF">HanXRQr2_Chr03g0136961</name>
</gene>
<dbReference type="EMBL" id="MNCJ02000318">
    <property type="protein sequence ID" value="KAF5816682.1"/>
    <property type="molecule type" value="Genomic_DNA"/>
</dbReference>